<gene>
    <name evidence="9" type="ORF">ONB1V03_LOCUS11302</name>
</gene>
<dbReference type="GO" id="GO:0005829">
    <property type="term" value="C:cytosol"/>
    <property type="evidence" value="ECO:0007669"/>
    <property type="project" value="TreeGrafter"/>
</dbReference>
<dbReference type="PANTHER" id="PTHR43725:SF47">
    <property type="entry name" value="UDP-GLUCOSE 4-EPIMERASE"/>
    <property type="match status" value="1"/>
</dbReference>
<dbReference type="GO" id="GO:0033499">
    <property type="term" value="P:galactose catabolic process via UDP-galactose, Leloir pathway"/>
    <property type="evidence" value="ECO:0007669"/>
    <property type="project" value="TreeGrafter"/>
</dbReference>
<evidence type="ECO:0000256" key="4">
    <source>
        <dbReference type="ARBA" id="ARBA00013189"/>
    </source>
</evidence>
<dbReference type="EMBL" id="CAJPVJ010008315">
    <property type="protein sequence ID" value="CAG2171843.1"/>
    <property type="molecule type" value="Genomic_DNA"/>
</dbReference>
<comment type="pathway">
    <text evidence="3">Carbohydrate metabolism; galactose metabolism.</text>
</comment>
<name>A0A7R9M6S3_9ACAR</name>
<evidence type="ECO:0000256" key="7">
    <source>
        <dbReference type="ARBA" id="ARBA00023235"/>
    </source>
</evidence>
<dbReference type="PANTHER" id="PTHR43725">
    <property type="entry name" value="UDP-GLUCOSE 4-EPIMERASE"/>
    <property type="match status" value="1"/>
</dbReference>
<keyword evidence="5" id="KW-0520">NAD</keyword>
<evidence type="ECO:0000256" key="6">
    <source>
        <dbReference type="ARBA" id="ARBA00023144"/>
    </source>
</evidence>
<dbReference type="Pfam" id="PF01370">
    <property type="entry name" value="Epimerase"/>
    <property type="match status" value="1"/>
</dbReference>
<evidence type="ECO:0000256" key="1">
    <source>
        <dbReference type="ARBA" id="ARBA00000083"/>
    </source>
</evidence>
<feature type="domain" description="NAD-dependent epimerase/dehydratase" evidence="8">
    <location>
        <begin position="5"/>
        <end position="191"/>
    </location>
</feature>
<dbReference type="AlphaFoldDB" id="A0A7R9M6S3"/>
<evidence type="ECO:0000256" key="3">
    <source>
        <dbReference type="ARBA" id="ARBA00004947"/>
    </source>
</evidence>
<evidence type="ECO:0000256" key="2">
    <source>
        <dbReference type="ARBA" id="ARBA00001911"/>
    </source>
</evidence>
<keyword evidence="7" id="KW-0413">Isomerase</keyword>
<protein>
    <recommendedName>
        <fullName evidence="4">UDP-glucose 4-epimerase</fullName>
        <ecNumber evidence="4">5.1.3.2</ecNumber>
    </recommendedName>
</protein>
<keyword evidence="6" id="KW-0299">Galactose metabolism</keyword>
<evidence type="ECO:0000256" key="5">
    <source>
        <dbReference type="ARBA" id="ARBA00023027"/>
    </source>
</evidence>
<evidence type="ECO:0000259" key="8">
    <source>
        <dbReference type="Pfam" id="PF01370"/>
    </source>
</evidence>
<proteinExistence type="predicted"/>
<dbReference type="InterPro" id="IPR036291">
    <property type="entry name" value="NAD(P)-bd_dom_sf"/>
</dbReference>
<keyword evidence="10" id="KW-1185">Reference proteome</keyword>
<dbReference type="Gene3D" id="3.40.50.720">
    <property type="entry name" value="NAD(P)-binding Rossmann-like Domain"/>
    <property type="match status" value="1"/>
</dbReference>
<evidence type="ECO:0000313" key="9">
    <source>
        <dbReference type="EMBL" id="CAD7654656.1"/>
    </source>
</evidence>
<reference evidence="9" key="1">
    <citation type="submission" date="2020-11" db="EMBL/GenBank/DDBJ databases">
        <authorList>
            <person name="Tran Van P."/>
        </authorList>
    </citation>
    <scope>NUCLEOTIDE SEQUENCE</scope>
</reference>
<evidence type="ECO:0000313" key="10">
    <source>
        <dbReference type="Proteomes" id="UP000728032"/>
    </source>
</evidence>
<sequence length="191" mass="21456">MPGLVLVTGAAGYIGCHCVANLLAQDYRVVAVDNCSNSTIINGQKLPESLRRVEVLTQKSIHDFIFGDLRKEQVIDNVFEKYRRFDVVIHLAALKSIPESIANPLDYYHNNVKSTVNLVDTMKKYEVYHLVHASSGAVYGKPKYLPIDECHPIGHSLTSPYARSVYMCENILQDLCASDPKWTVVSLRLFN</sequence>
<feature type="non-terminal residue" evidence="9">
    <location>
        <position position="191"/>
    </location>
</feature>
<dbReference type="SUPFAM" id="SSF51735">
    <property type="entry name" value="NAD(P)-binding Rossmann-fold domains"/>
    <property type="match status" value="1"/>
</dbReference>
<accession>A0A7R9M6S3</accession>
<dbReference type="GO" id="GO:0003978">
    <property type="term" value="F:UDP-glucose 4-epimerase activity"/>
    <property type="evidence" value="ECO:0007669"/>
    <property type="project" value="UniProtKB-EC"/>
</dbReference>
<dbReference type="EMBL" id="OC923140">
    <property type="protein sequence ID" value="CAD7654656.1"/>
    <property type="molecule type" value="Genomic_DNA"/>
</dbReference>
<comment type="cofactor">
    <cofactor evidence="2">
        <name>NAD(+)</name>
        <dbReference type="ChEBI" id="CHEBI:57540"/>
    </cofactor>
</comment>
<keyword evidence="6" id="KW-0119">Carbohydrate metabolism</keyword>
<organism evidence="9">
    <name type="scientific">Oppiella nova</name>
    <dbReference type="NCBI Taxonomy" id="334625"/>
    <lineage>
        <taxon>Eukaryota</taxon>
        <taxon>Metazoa</taxon>
        <taxon>Ecdysozoa</taxon>
        <taxon>Arthropoda</taxon>
        <taxon>Chelicerata</taxon>
        <taxon>Arachnida</taxon>
        <taxon>Acari</taxon>
        <taxon>Acariformes</taxon>
        <taxon>Sarcoptiformes</taxon>
        <taxon>Oribatida</taxon>
        <taxon>Brachypylina</taxon>
        <taxon>Oppioidea</taxon>
        <taxon>Oppiidae</taxon>
        <taxon>Oppiella</taxon>
    </lineage>
</organism>
<dbReference type="InterPro" id="IPR001509">
    <property type="entry name" value="Epimerase_deHydtase"/>
</dbReference>
<dbReference type="EC" id="5.1.3.2" evidence="4"/>
<comment type="catalytic activity">
    <reaction evidence="1">
        <text>UDP-alpha-D-glucose = UDP-alpha-D-galactose</text>
        <dbReference type="Rhea" id="RHEA:22168"/>
        <dbReference type="ChEBI" id="CHEBI:58885"/>
        <dbReference type="ChEBI" id="CHEBI:66914"/>
        <dbReference type="EC" id="5.1.3.2"/>
    </reaction>
</comment>
<dbReference type="Proteomes" id="UP000728032">
    <property type="component" value="Unassembled WGS sequence"/>
</dbReference>
<dbReference type="OrthoDB" id="9402762at2759"/>